<dbReference type="GO" id="GO:0005739">
    <property type="term" value="C:mitochondrion"/>
    <property type="evidence" value="ECO:0007669"/>
    <property type="project" value="TreeGrafter"/>
</dbReference>
<accession>A0A8S1IRG3</accession>
<dbReference type="SUPFAM" id="SSF51735">
    <property type="entry name" value="NAD(P)-binding Rossmann-fold domains"/>
    <property type="match status" value="1"/>
</dbReference>
<dbReference type="InterPro" id="IPR036291">
    <property type="entry name" value="NAD(P)-bd_dom_sf"/>
</dbReference>
<dbReference type="EMBL" id="CAJHUC010000555">
    <property type="protein sequence ID" value="CAD7696843.1"/>
    <property type="molecule type" value="Genomic_DNA"/>
</dbReference>
<dbReference type="GO" id="GO:0005811">
    <property type="term" value="C:lipid droplet"/>
    <property type="evidence" value="ECO:0007669"/>
    <property type="project" value="TreeGrafter"/>
</dbReference>
<protein>
    <recommendedName>
        <fullName evidence="3">Saccharopine dehydrogenase NADP binding domain-containing protein</fullName>
    </recommendedName>
</protein>
<keyword evidence="5" id="KW-1185">Reference proteome</keyword>
<dbReference type="Pfam" id="PF03435">
    <property type="entry name" value="Sacchrp_dh_NADP"/>
    <property type="match status" value="1"/>
</dbReference>
<evidence type="ECO:0000256" key="2">
    <source>
        <dbReference type="SAM" id="Phobius"/>
    </source>
</evidence>
<comment type="similarity">
    <text evidence="1">Belongs to the saccharopine dehydrogenase family.</text>
</comment>
<proteinExistence type="inferred from homology"/>
<comment type="caution">
    <text evidence="4">The sequence shown here is derived from an EMBL/GenBank/DDBJ whole genome shotgun (WGS) entry which is preliminary data.</text>
</comment>
<evidence type="ECO:0000313" key="5">
    <source>
        <dbReference type="Proteomes" id="UP000708148"/>
    </source>
</evidence>
<dbReference type="GO" id="GO:0005886">
    <property type="term" value="C:plasma membrane"/>
    <property type="evidence" value="ECO:0007669"/>
    <property type="project" value="TreeGrafter"/>
</dbReference>
<name>A0A8S1IRG3_9CHLO</name>
<keyword evidence="2" id="KW-0812">Transmembrane</keyword>
<dbReference type="GO" id="GO:0009247">
    <property type="term" value="P:glycolipid biosynthetic process"/>
    <property type="evidence" value="ECO:0007669"/>
    <property type="project" value="TreeGrafter"/>
</dbReference>
<dbReference type="PANTHER" id="PTHR12286">
    <property type="entry name" value="SACCHAROPINE DEHYDROGENASE-LIKE OXIDOREDUCTASE"/>
    <property type="match status" value="1"/>
</dbReference>
<feature type="domain" description="Saccharopine dehydrogenase NADP binding" evidence="3">
    <location>
        <begin position="14"/>
        <end position="145"/>
    </location>
</feature>
<feature type="transmembrane region" description="Helical" evidence="2">
    <location>
        <begin position="284"/>
        <end position="303"/>
    </location>
</feature>
<reference evidence="4" key="1">
    <citation type="submission" date="2020-12" db="EMBL/GenBank/DDBJ databases">
        <authorList>
            <person name="Iha C."/>
        </authorList>
    </citation>
    <scope>NUCLEOTIDE SEQUENCE</scope>
</reference>
<gene>
    <name evidence="4" type="ORF">OSTQU699_LOCUS2204</name>
</gene>
<dbReference type="Proteomes" id="UP000708148">
    <property type="component" value="Unassembled WGS sequence"/>
</dbReference>
<dbReference type="Gene3D" id="3.40.50.720">
    <property type="entry name" value="NAD(P)-binding Rossmann-like Domain"/>
    <property type="match status" value="1"/>
</dbReference>
<dbReference type="InterPro" id="IPR005097">
    <property type="entry name" value="Sacchrp_dh_NADP-bd"/>
</dbReference>
<evidence type="ECO:0000259" key="3">
    <source>
        <dbReference type="Pfam" id="PF03435"/>
    </source>
</evidence>
<dbReference type="OrthoDB" id="10268090at2759"/>
<evidence type="ECO:0000256" key="1">
    <source>
        <dbReference type="ARBA" id="ARBA00038048"/>
    </source>
</evidence>
<dbReference type="InterPro" id="IPR051276">
    <property type="entry name" value="Saccharopine_DH-like_oxidrdct"/>
</dbReference>
<dbReference type="PANTHER" id="PTHR12286:SF5">
    <property type="entry name" value="SACCHAROPINE DEHYDROGENASE-LIKE OXIDOREDUCTASE"/>
    <property type="match status" value="1"/>
</dbReference>
<evidence type="ECO:0000313" key="4">
    <source>
        <dbReference type="EMBL" id="CAD7696843.1"/>
    </source>
</evidence>
<organism evidence="4 5">
    <name type="scientific">Ostreobium quekettii</name>
    <dbReference type="NCBI Taxonomy" id="121088"/>
    <lineage>
        <taxon>Eukaryota</taxon>
        <taxon>Viridiplantae</taxon>
        <taxon>Chlorophyta</taxon>
        <taxon>core chlorophytes</taxon>
        <taxon>Ulvophyceae</taxon>
        <taxon>TCBD clade</taxon>
        <taxon>Bryopsidales</taxon>
        <taxon>Ostreobineae</taxon>
        <taxon>Ostreobiaceae</taxon>
        <taxon>Ostreobium</taxon>
    </lineage>
</organism>
<keyword evidence="2" id="KW-0472">Membrane</keyword>
<dbReference type="AlphaFoldDB" id="A0A8S1IRG3"/>
<keyword evidence="2" id="KW-1133">Transmembrane helix</keyword>
<sequence length="423" mass="46659">MAAAVSRDNRPFQVVVWGATGYTGRLMCEQIAAEYPGAFRWGMAGRSRGKLEALRADLEKIDARCKDVPLIIADAADQTSIDSMVGQTDVIAACAGPFFLYGEGVVDACVRLGTQYCDITGETPWVRDLIRKYHDAAVAKGVRIVPFCGQDSVPSDLGTWFVVDHIKKKLNRKCDKVDAVLMRMEGGFSGGTISTAIKMTEQRTPSEMAKLLADPYHLDPPDGRRGSDGPDALMPVYHKELRVWCGPFPMAPVNTRVVRRSNALLGHAYGDDFKYSELWNRHNWLGAFLTTLVIVSIVLVVRFKFLQQLFGWFIPKPGEGPSEEDQRKGHWKYYMVGLTQEEPGVKPKVVKAKVADPHEPYVSTARMVLESALCLALEPDNLKKAGTLEGGVLTPATAMGPVLLHRLRKKGFTFEILESGAST</sequence>